<dbReference type="PANTHER" id="PTHR43020:SF2">
    <property type="entry name" value="MITOCHONDRIAL TRNA METHYLTHIOTRANSFERASE CDK5RAP1"/>
    <property type="match status" value="1"/>
</dbReference>
<dbReference type="GO" id="GO:0046872">
    <property type="term" value="F:metal ion binding"/>
    <property type="evidence" value="ECO:0007669"/>
    <property type="project" value="UniProtKB-KW"/>
</dbReference>
<organism evidence="9 10">
    <name type="scientific">Candidatus Cryosericum terrychapinii</name>
    <dbReference type="NCBI Taxonomy" id="2290919"/>
    <lineage>
        <taxon>Bacteria</taxon>
        <taxon>Pseudomonadati</taxon>
        <taxon>Caldisericota/Cryosericota group</taxon>
        <taxon>Candidatus Cryosericota</taxon>
        <taxon>Candidatus Cryosericia</taxon>
        <taxon>Candidatus Cryosericales</taxon>
        <taxon>Candidatus Cryosericaceae</taxon>
        <taxon>Candidatus Cryosericum</taxon>
    </lineage>
</organism>
<evidence type="ECO:0000259" key="7">
    <source>
        <dbReference type="PROSITE" id="PS51449"/>
    </source>
</evidence>
<evidence type="ECO:0000259" key="8">
    <source>
        <dbReference type="PROSITE" id="PS51918"/>
    </source>
</evidence>
<keyword evidence="10" id="KW-1185">Reference proteome</keyword>
<evidence type="ECO:0000256" key="2">
    <source>
        <dbReference type="ARBA" id="ARBA00022485"/>
    </source>
</evidence>
<dbReference type="AlphaFoldDB" id="A0A398CUB2"/>
<dbReference type="OrthoDB" id="9805215at2"/>
<keyword evidence="3" id="KW-0949">S-adenosyl-L-methionine</keyword>
<dbReference type="SUPFAM" id="SSF102114">
    <property type="entry name" value="Radical SAM enzymes"/>
    <property type="match status" value="1"/>
</dbReference>
<dbReference type="EMBL" id="QXIS01000001">
    <property type="protein sequence ID" value="RIE06976.1"/>
    <property type="molecule type" value="Genomic_DNA"/>
</dbReference>
<evidence type="ECO:0000313" key="9">
    <source>
        <dbReference type="EMBL" id="RIE06976.1"/>
    </source>
</evidence>
<feature type="domain" description="Radical SAM core" evidence="8">
    <location>
        <begin position="129"/>
        <end position="397"/>
    </location>
</feature>
<name>A0A398CUB2_9BACT</name>
<dbReference type="InterPro" id="IPR038135">
    <property type="entry name" value="Methylthiotransferase_N_sf"/>
</dbReference>
<dbReference type="PROSITE" id="PS01278">
    <property type="entry name" value="MTTASE_RADICAL"/>
    <property type="match status" value="1"/>
</dbReference>
<dbReference type="GO" id="GO:0005829">
    <property type="term" value="C:cytosol"/>
    <property type="evidence" value="ECO:0007669"/>
    <property type="project" value="TreeGrafter"/>
</dbReference>
<dbReference type="PROSITE" id="PS51918">
    <property type="entry name" value="RADICAL_SAM"/>
    <property type="match status" value="1"/>
</dbReference>
<keyword evidence="2" id="KW-0004">4Fe-4S</keyword>
<evidence type="ECO:0000256" key="4">
    <source>
        <dbReference type="ARBA" id="ARBA00022723"/>
    </source>
</evidence>
<accession>A0A398CUB2</accession>
<evidence type="ECO:0000256" key="1">
    <source>
        <dbReference type="ARBA" id="ARBA00001966"/>
    </source>
</evidence>
<dbReference type="PROSITE" id="PS51449">
    <property type="entry name" value="MTTASE_N"/>
    <property type="match status" value="1"/>
</dbReference>
<evidence type="ECO:0000313" key="10">
    <source>
        <dbReference type="Proteomes" id="UP000266328"/>
    </source>
</evidence>
<dbReference type="InterPro" id="IPR058240">
    <property type="entry name" value="rSAM_sf"/>
</dbReference>
<comment type="caution">
    <text evidence="9">The sequence shown here is derived from an EMBL/GenBank/DDBJ whole genome shotgun (WGS) entry which is preliminary data.</text>
</comment>
<dbReference type="SFLD" id="SFLDG01082">
    <property type="entry name" value="B12-binding_domain_containing"/>
    <property type="match status" value="1"/>
</dbReference>
<keyword evidence="4" id="KW-0479">Metal-binding</keyword>
<dbReference type="PANTHER" id="PTHR43020">
    <property type="entry name" value="CDK5 REGULATORY SUBUNIT-ASSOCIATED PROTEIN 1"/>
    <property type="match status" value="1"/>
</dbReference>
<dbReference type="InterPro" id="IPR020612">
    <property type="entry name" value="Methylthiotransferase_CS"/>
</dbReference>
<dbReference type="InterPro" id="IPR007197">
    <property type="entry name" value="rSAM"/>
</dbReference>
<protein>
    <submittedName>
        <fullName evidence="9">Radical SAM protein</fullName>
    </submittedName>
</protein>
<dbReference type="GO" id="GO:0035597">
    <property type="term" value="F:tRNA-2-methylthio-N(6)-dimethylallyladenosine(37) synthase activity"/>
    <property type="evidence" value="ECO:0007669"/>
    <property type="project" value="TreeGrafter"/>
</dbReference>
<dbReference type="GO" id="GO:0051539">
    <property type="term" value="F:4 iron, 4 sulfur cluster binding"/>
    <property type="evidence" value="ECO:0007669"/>
    <property type="project" value="UniProtKB-KW"/>
</dbReference>
<dbReference type="InterPro" id="IPR023404">
    <property type="entry name" value="rSAM_horseshoe"/>
</dbReference>
<dbReference type="InterPro" id="IPR013848">
    <property type="entry name" value="Methylthiotransferase_N"/>
</dbReference>
<dbReference type="InterPro" id="IPR006638">
    <property type="entry name" value="Elp3/MiaA/NifB-like_rSAM"/>
</dbReference>
<evidence type="ECO:0000256" key="3">
    <source>
        <dbReference type="ARBA" id="ARBA00022691"/>
    </source>
</evidence>
<dbReference type="Pfam" id="PF00919">
    <property type="entry name" value="UPF0004"/>
    <property type="match status" value="1"/>
</dbReference>
<gene>
    <name evidence="9" type="ORF">SMC7_00380</name>
</gene>
<dbReference type="SMART" id="SM00729">
    <property type="entry name" value="Elp3"/>
    <property type="match status" value="1"/>
</dbReference>
<proteinExistence type="predicted"/>
<dbReference type="Gene3D" id="3.80.30.20">
    <property type="entry name" value="tm_1862 like domain"/>
    <property type="match status" value="1"/>
</dbReference>
<dbReference type="RefSeq" id="WP_119088406.1">
    <property type="nucleotide sequence ID" value="NZ_QXIS01000001.1"/>
</dbReference>
<dbReference type="Gene3D" id="3.40.50.12160">
    <property type="entry name" value="Methylthiotransferase, N-terminal domain"/>
    <property type="match status" value="1"/>
</dbReference>
<keyword evidence="6" id="KW-0411">Iron-sulfur</keyword>
<feature type="domain" description="MTTase N-terminal" evidence="7">
    <location>
        <begin position="1"/>
        <end position="113"/>
    </location>
</feature>
<comment type="cofactor">
    <cofactor evidence="1">
        <name>[4Fe-4S] cluster</name>
        <dbReference type="ChEBI" id="CHEBI:49883"/>
    </cofactor>
</comment>
<keyword evidence="5" id="KW-0408">Iron</keyword>
<dbReference type="SFLD" id="SFLDS00029">
    <property type="entry name" value="Radical_SAM"/>
    <property type="match status" value="1"/>
</dbReference>
<sequence length="467" mass="50736">MKVFIYTLGCKVNEVDSELYGQEMQLLGAETTTTLTEADAVVVNSCSVTNRAQAQSLQFARRALRERPGAPVYLTGCGAALLNLTRTQPPVGVTVVAMGDRSEVARLVVGSREAVQTAARWVDGRIQRAGARNRVDVRVQEGCDNMCTYCVVPFVRGSRLESKPVDVAVDEVMGLATAGVKEVVLTGTEIGKYGETPLRSTPRIGRIYSGSAPFALNQHAQGALEKHAREKAPDILPVLLDSMLGALETAGLPTRVRISSLNPDAITEALVSQFANHATLCPQMHLPLQSGSDAVLKRMRRPYTSKDLLDSVQRLRAVDPSFALTTDVIVGFPGETEQDLQATLDVIRLAAFAKVHVFPYSPRPFTPAAREDHQVSAGVAKERLHRVLETAEQTGMAFAHRFIGRDVTIVSEKSSPGEVEGYSEHYLWTEGRTHGNDMLERDSFVVVRVEGCHFDGNRVILSGSVAA</sequence>
<reference evidence="9 10" key="1">
    <citation type="submission" date="2018-09" db="EMBL/GenBank/DDBJ databases">
        <title>Discovery and Ecogenomic Context for Candidatus Cryosericales, a Global Caldiserica Order Active in Thawing Permafrost.</title>
        <authorList>
            <person name="Martinez M.A."/>
            <person name="Woodcroft B.J."/>
            <person name="Ignacio Espinoza J.C."/>
            <person name="Zayed A."/>
            <person name="Singleton C.M."/>
            <person name="Boyd J."/>
            <person name="Li Y.-F."/>
            <person name="Purvine S."/>
            <person name="Maughan H."/>
            <person name="Hodgkins S.B."/>
            <person name="Anderson D."/>
            <person name="Sederholm M."/>
            <person name="Temperton B."/>
            <person name="Saleska S.R."/>
            <person name="Tyson G.W."/>
            <person name="Rich V.I."/>
        </authorList>
    </citation>
    <scope>NUCLEOTIDE SEQUENCE [LARGE SCALE GENOMIC DNA]</scope>
    <source>
        <strain evidence="9 10">SMC7</strain>
    </source>
</reference>
<dbReference type="Pfam" id="PF04055">
    <property type="entry name" value="Radical_SAM"/>
    <property type="match status" value="1"/>
</dbReference>
<evidence type="ECO:0000256" key="5">
    <source>
        <dbReference type="ARBA" id="ARBA00023004"/>
    </source>
</evidence>
<dbReference type="Proteomes" id="UP000266328">
    <property type="component" value="Unassembled WGS sequence"/>
</dbReference>
<evidence type="ECO:0000256" key="6">
    <source>
        <dbReference type="ARBA" id="ARBA00023014"/>
    </source>
</evidence>